<name>A0A9D9HMB9_9BACT</name>
<dbReference type="EMBL" id="JADIMK010000095">
    <property type="protein sequence ID" value="MBO8456457.1"/>
    <property type="molecule type" value="Genomic_DNA"/>
</dbReference>
<comment type="similarity">
    <text evidence="1">Belongs to the Gfo/Idh/MocA family.</text>
</comment>
<dbReference type="InterPro" id="IPR050984">
    <property type="entry name" value="Gfo/Idh/MocA_domain"/>
</dbReference>
<dbReference type="AlphaFoldDB" id="A0A9D9HMB9"/>
<proteinExistence type="inferred from homology"/>
<evidence type="ECO:0000256" key="1">
    <source>
        <dbReference type="ARBA" id="ARBA00010928"/>
    </source>
</evidence>
<dbReference type="GO" id="GO:0016491">
    <property type="term" value="F:oxidoreductase activity"/>
    <property type="evidence" value="ECO:0007669"/>
    <property type="project" value="UniProtKB-KW"/>
</dbReference>
<evidence type="ECO:0000259" key="3">
    <source>
        <dbReference type="Pfam" id="PF01408"/>
    </source>
</evidence>
<keyword evidence="2" id="KW-0560">Oxidoreductase</keyword>
<dbReference type="GO" id="GO:0000166">
    <property type="term" value="F:nucleotide binding"/>
    <property type="evidence" value="ECO:0007669"/>
    <property type="project" value="InterPro"/>
</dbReference>
<dbReference type="Proteomes" id="UP000823617">
    <property type="component" value="Unassembled WGS sequence"/>
</dbReference>
<dbReference type="Pfam" id="PF01408">
    <property type="entry name" value="GFO_IDH_MocA"/>
    <property type="match status" value="1"/>
</dbReference>
<reference evidence="5" key="2">
    <citation type="journal article" date="2021" name="PeerJ">
        <title>Extensive microbial diversity within the chicken gut microbiome revealed by metagenomics and culture.</title>
        <authorList>
            <person name="Gilroy R."/>
            <person name="Ravi A."/>
            <person name="Getino M."/>
            <person name="Pursley I."/>
            <person name="Horton D.L."/>
            <person name="Alikhan N.F."/>
            <person name="Baker D."/>
            <person name="Gharbi K."/>
            <person name="Hall N."/>
            <person name="Watson M."/>
            <person name="Adriaenssens E.M."/>
            <person name="Foster-Nyarko E."/>
            <person name="Jarju S."/>
            <person name="Secka A."/>
            <person name="Antonio M."/>
            <person name="Oren A."/>
            <person name="Chaudhuri R.R."/>
            <person name="La Ragione R."/>
            <person name="Hildebrand F."/>
            <person name="Pallen M.J."/>
        </authorList>
    </citation>
    <scope>NUCLEOTIDE SEQUENCE</scope>
    <source>
        <strain evidence="5">B1-3475</strain>
    </source>
</reference>
<dbReference type="InterPro" id="IPR055170">
    <property type="entry name" value="GFO_IDH_MocA-like_dom"/>
</dbReference>
<protein>
    <submittedName>
        <fullName evidence="5">Gfo/Idh/MocA family oxidoreductase</fullName>
    </submittedName>
</protein>
<evidence type="ECO:0000313" key="6">
    <source>
        <dbReference type="Proteomes" id="UP000823617"/>
    </source>
</evidence>
<comment type="caution">
    <text evidence="5">The sequence shown here is derived from an EMBL/GenBank/DDBJ whole genome shotgun (WGS) entry which is preliminary data.</text>
</comment>
<gene>
    <name evidence="5" type="ORF">IAC08_08690</name>
</gene>
<dbReference type="PANTHER" id="PTHR22604">
    <property type="entry name" value="OXIDOREDUCTASES"/>
    <property type="match status" value="1"/>
</dbReference>
<dbReference type="InterPro" id="IPR036291">
    <property type="entry name" value="NAD(P)-bd_dom_sf"/>
</dbReference>
<evidence type="ECO:0000313" key="5">
    <source>
        <dbReference type="EMBL" id="MBO8456457.1"/>
    </source>
</evidence>
<sequence length="319" mass="35439">MEKFKVGIIGAGHIAEKMAYTLGKMDSAQAYAIASRSLEKAQKFARVHGVSKAYGSYEELAEDPQVQLIYVATPHSLHFQHVKMCLEKGKPVLCEKSFMLDRKQAEEVVAISREKGVFLAEAIWTRYMPFRKTVKDLIDSGKIGKPMMITAHLGYPVADRERIIRPELGGGALLDLGVYVINFALMMFGDGFSRLTSACTKAETGVDLQDSITLAWPDGKMAVLEATASCASERQAIIGGDNGYVVLDNINDPLKADIYSADHVLIETLHAPEQITGFEYQVQACIDAIGQGRIETEFMPHEETLRVMDIMDRIRMQWD</sequence>
<organism evidence="5 6">
    <name type="scientific">Candidatus Cryptobacteroides intestinigallinarum</name>
    <dbReference type="NCBI Taxonomy" id="2840767"/>
    <lineage>
        <taxon>Bacteria</taxon>
        <taxon>Pseudomonadati</taxon>
        <taxon>Bacteroidota</taxon>
        <taxon>Bacteroidia</taxon>
        <taxon>Bacteroidales</taxon>
        <taxon>Candidatus Cryptobacteroides</taxon>
    </lineage>
</organism>
<feature type="domain" description="GFO/IDH/MocA-like oxidoreductase" evidence="4">
    <location>
        <begin position="133"/>
        <end position="245"/>
    </location>
</feature>
<evidence type="ECO:0000259" key="4">
    <source>
        <dbReference type="Pfam" id="PF22725"/>
    </source>
</evidence>
<dbReference type="Gene3D" id="3.30.360.10">
    <property type="entry name" value="Dihydrodipicolinate Reductase, domain 2"/>
    <property type="match status" value="1"/>
</dbReference>
<feature type="domain" description="Gfo/Idh/MocA-like oxidoreductase N-terminal" evidence="3">
    <location>
        <begin position="4"/>
        <end position="119"/>
    </location>
</feature>
<dbReference type="Gene3D" id="3.40.50.720">
    <property type="entry name" value="NAD(P)-binding Rossmann-like Domain"/>
    <property type="match status" value="1"/>
</dbReference>
<accession>A0A9D9HMB9</accession>
<dbReference type="Pfam" id="PF22725">
    <property type="entry name" value="GFO_IDH_MocA_C3"/>
    <property type="match status" value="1"/>
</dbReference>
<dbReference type="InterPro" id="IPR000683">
    <property type="entry name" value="Gfo/Idh/MocA-like_OxRdtase_N"/>
</dbReference>
<reference evidence="5" key="1">
    <citation type="submission" date="2020-10" db="EMBL/GenBank/DDBJ databases">
        <authorList>
            <person name="Gilroy R."/>
        </authorList>
    </citation>
    <scope>NUCLEOTIDE SEQUENCE</scope>
    <source>
        <strain evidence="5">B1-3475</strain>
    </source>
</reference>
<evidence type="ECO:0000256" key="2">
    <source>
        <dbReference type="ARBA" id="ARBA00023002"/>
    </source>
</evidence>
<dbReference type="PANTHER" id="PTHR22604:SF105">
    <property type="entry name" value="TRANS-1,2-DIHYDROBENZENE-1,2-DIOL DEHYDROGENASE"/>
    <property type="match status" value="1"/>
</dbReference>
<dbReference type="SUPFAM" id="SSF51735">
    <property type="entry name" value="NAD(P)-binding Rossmann-fold domains"/>
    <property type="match status" value="1"/>
</dbReference>
<dbReference type="SUPFAM" id="SSF55347">
    <property type="entry name" value="Glyceraldehyde-3-phosphate dehydrogenase-like, C-terminal domain"/>
    <property type="match status" value="1"/>
</dbReference>